<sequence>MAYAVPTQSHPGVSVSHPLLRFRTPPIERSCPMDLLLYLALVPALGVAAQWIAWRTNLPGILLLLVFGVILGQFVQVDEYLTLLTGGNEQAGPNLLFPLVSLSVAVIMFEGGLSLKLTELREAGSAALRLCTIGAAITFVLAAIAANYTLGFDWRLAFLLGGILTVTGPTVIGPLLRQVRPSRRVASTLKWEGIVIDPIGAILAVLVFEHLMLNAQDASVGGILLTLLETAAIGVLLGGIGGVALGFSFKKFWVPDQLQGVAALAIGLLLFAISNHFAHESGLITVTILGLWLTNQRGLDIEHIVEFKENLRTLLIGVLFIVLGSRVNIDDIMAIGMPGVLFVVILVLIVRPVSVFASLAGSALNRQEKSFVAGLAPRGIVAAAVSSVFALKMESHAAHIDIPGADQLANVTFLVIVATVAIYGLSATALAKVLGLADTSTNGVLIAGADAWVRDFAKELVKAKISVLLVDTNYNKISKARVDGIEASCANILNEHVVEELPLSGIGRLLAMTPNDEVNSLAVRECTHLFERSQVYQLSFNQENTHHRRGMTKNLMGRELFGKTNTFSELRDLHAAGARFKTTPLTEEFTHEDFLENYGNSATLLCTIDEDGSLEFDTVDQPLLPKPGQQLIAIVSAMVVPDDHAAHPASDAAQGNATDRTGRSEKS</sequence>
<dbReference type="AlphaFoldDB" id="A0A517P0F2"/>
<dbReference type="SUPFAM" id="SSF51735">
    <property type="entry name" value="NAD(P)-binding Rossmann-fold domains"/>
    <property type="match status" value="1"/>
</dbReference>
<evidence type="ECO:0000259" key="11">
    <source>
        <dbReference type="Pfam" id="PF00999"/>
    </source>
</evidence>
<dbReference type="GO" id="GO:0015297">
    <property type="term" value="F:antiporter activity"/>
    <property type="evidence" value="ECO:0007669"/>
    <property type="project" value="UniProtKB-KW"/>
</dbReference>
<evidence type="ECO:0000256" key="4">
    <source>
        <dbReference type="ARBA" id="ARBA00022475"/>
    </source>
</evidence>
<keyword evidence="14" id="KW-1185">Reference proteome</keyword>
<keyword evidence="5 10" id="KW-0812">Transmembrane</keyword>
<gene>
    <name evidence="13" type="primary">nhaP2</name>
    <name evidence="13" type="ORF">K239x_48600</name>
</gene>
<reference evidence="13 14" key="1">
    <citation type="submission" date="2019-02" db="EMBL/GenBank/DDBJ databases">
        <title>Deep-cultivation of Planctomycetes and their phenomic and genomic characterization uncovers novel biology.</title>
        <authorList>
            <person name="Wiegand S."/>
            <person name="Jogler M."/>
            <person name="Boedeker C."/>
            <person name="Pinto D."/>
            <person name="Vollmers J."/>
            <person name="Rivas-Marin E."/>
            <person name="Kohn T."/>
            <person name="Peeters S.H."/>
            <person name="Heuer A."/>
            <person name="Rast P."/>
            <person name="Oberbeckmann S."/>
            <person name="Bunk B."/>
            <person name="Jeske O."/>
            <person name="Meyerdierks A."/>
            <person name="Storesund J.E."/>
            <person name="Kallscheuer N."/>
            <person name="Luecker S."/>
            <person name="Lage O.M."/>
            <person name="Pohl T."/>
            <person name="Merkel B.J."/>
            <person name="Hornburger P."/>
            <person name="Mueller R.-W."/>
            <person name="Bruemmer F."/>
            <person name="Labrenz M."/>
            <person name="Spormann A.M."/>
            <person name="Op den Camp H."/>
            <person name="Overmann J."/>
            <person name="Amann R."/>
            <person name="Jetten M.S.M."/>
            <person name="Mascher T."/>
            <person name="Medema M.H."/>
            <person name="Devos D.P."/>
            <person name="Kaster A.-K."/>
            <person name="Ovreas L."/>
            <person name="Rohde M."/>
            <person name="Galperin M.Y."/>
            <person name="Jogler C."/>
        </authorList>
    </citation>
    <scope>NUCLEOTIDE SEQUENCE [LARGE SCALE GENOMIC DNA]</scope>
    <source>
        <strain evidence="13 14">K23_9</strain>
    </source>
</reference>
<feature type="domain" description="Cation/H+ exchanger transmembrane" evidence="11">
    <location>
        <begin position="52"/>
        <end position="432"/>
    </location>
</feature>
<feature type="domain" description="RCK N-terminal" evidence="12">
    <location>
        <begin position="444"/>
        <end position="536"/>
    </location>
</feature>
<comment type="subcellular location">
    <subcellularLocation>
        <location evidence="1">Cell membrane</location>
        <topology evidence="1">Multi-pass membrane protein</topology>
    </subcellularLocation>
</comment>
<protein>
    <submittedName>
        <fullName evidence="13">K(+)/H(+) antiporter NhaP2</fullName>
    </submittedName>
</protein>
<feature type="transmembrane region" description="Helical" evidence="10">
    <location>
        <begin position="188"/>
        <end position="208"/>
    </location>
</feature>
<dbReference type="EMBL" id="CP036526">
    <property type="protein sequence ID" value="QDT12848.1"/>
    <property type="molecule type" value="Genomic_DNA"/>
</dbReference>
<name>A0A517P0F2_9BACT</name>
<feature type="transmembrane region" description="Helical" evidence="10">
    <location>
        <begin position="35"/>
        <end position="53"/>
    </location>
</feature>
<keyword evidence="3" id="KW-0050">Antiport</keyword>
<evidence type="ECO:0000256" key="5">
    <source>
        <dbReference type="ARBA" id="ARBA00022692"/>
    </source>
</evidence>
<dbReference type="Pfam" id="PF00999">
    <property type="entry name" value="Na_H_Exchanger"/>
    <property type="match status" value="1"/>
</dbReference>
<feature type="transmembrane region" description="Helical" evidence="10">
    <location>
        <begin position="127"/>
        <end position="150"/>
    </location>
</feature>
<organism evidence="13 14">
    <name type="scientific">Stieleria marina</name>
    <dbReference type="NCBI Taxonomy" id="1930275"/>
    <lineage>
        <taxon>Bacteria</taxon>
        <taxon>Pseudomonadati</taxon>
        <taxon>Planctomycetota</taxon>
        <taxon>Planctomycetia</taxon>
        <taxon>Pirellulales</taxon>
        <taxon>Pirellulaceae</taxon>
        <taxon>Stieleria</taxon>
    </lineage>
</organism>
<evidence type="ECO:0000313" key="13">
    <source>
        <dbReference type="EMBL" id="QDT12848.1"/>
    </source>
</evidence>
<dbReference type="Gene3D" id="3.40.50.720">
    <property type="entry name" value="NAD(P)-binding Rossmann-like Domain"/>
    <property type="match status" value="1"/>
</dbReference>
<dbReference type="GO" id="GO:0005886">
    <property type="term" value="C:plasma membrane"/>
    <property type="evidence" value="ECO:0007669"/>
    <property type="project" value="UniProtKB-SubCell"/>
</dbReference>
<feature type="region of interest" description="Disordered" evidence="9">
    <location>
        <begin position="645"/>
        <end position="667"/>
    </location>
</feature>
<dbReference type="Proteomes" id="UP000319817">
    <property type="component" value="Chromosome"/>
</dbReference>
<dbReference type="InterPro" id="IPR038770">
    <property type="entry name" value="Na+/solute_symporter_sf"/>
</dbReference>
<dbReference type="Pfam" id="PF02254">
    <property type="entry name" value="TrkA_N"/>
    <property type="match status" value="1"/>
</dbReference>
<evidence type="ECO:0000256" key="7">
    <source>
        <dbReference type="ARBA" id="ARBA00023065"/>
    </source>
</evidence>
<evidence type="ECO:0000256" key="3">
    <source>
        <dbReference type="ARBA" id="ARBA00022449"/>
    </source>
</evidence>
<evidence type="ECO:0000256" key="1">
    <source>
        <dbReference type="ARBA" id="ARBA00004651"/>
    </source>
</evidence>
<dbReference type="GO" id="GO:1902600">
    <property type="term" value="P:proton transmembrane transport"/>
    <property type="evidence" value="ECO:0007669"/>
    <property type="project" value="InterPro"/>
</dbReference>
<dbReference type="Gene3D" id="1.20.1530.20">
    <property type="match status" value="1"/>
</dbReference>
<keyword evidence="7" id="KW-0406">Ion transport</keyword>
<evidence type="ECO:0000256" key="8">
    <source>
        <dbReference type="ARBA" id="ARBA00023136"/>
    </source>
</evidence>
<dbReference type="PANTHER" id="PTHR32507">
    <property type="entry name" value="NA(+)/H(+) ANTIPORTER 1"/>
    <property type="match status" value="1"/>
</dbReference>
<evidence type="ECO:0000259" key="12">
    <source>
        <dbReference type="Pfam" id="PF02254"/>
    </source>
</evidence>
<dbReference type="InterPro" id="IPR003148">
    <property type="entry name" value="RCK_N"/>
</dbReference>
<evidence type="ECO:0000256" key="2">
    <source>
        <dbReference type="ARBA" id="ARBA00022448"/>
    </source>
</evidence>
<feature type="transmembrane region" description="Helical" evidence="10">
    <location>
        <begin position="95"/>
        <end position="115"/>
    </location>
</feature>
<feature type="transmembrane region" description="Helical" evidence="10">
    <location>
        <begin position="411"/>
        <end position="431"/>
    </location>
</feature>
<proteinExistence type="predicted"/>
<dbReference type="GO" id="GO:0006813">
    <property type="term" value="P:potassium ion transport"/>
    <property type="evidence" value="ECO:0007669"/>
    <property type="project" value="InterPro"/>
</dbReference>
<evidence type="ECO:0000313" key="14">
    <source>
        <dbReference type="Proteomes" id="UP000319817"/>
    </source>
</evidence>
<keyword evidence="4" id="KW-1003">Cell membrane</keyword>
<evidence type="ECO:0000256" key="10">
    <source>
        <dbReference type="SAM" id="Phobius"/>
    </source>
</evidence>
<feature type="transmembrane region" description="Helical" evidence="10">
    <location>
        <begin position="371"/>
        <end position="391"/>
    </location>
</feature>
<feature type="transmembrane region" description="Helical" evidence="10">
    <location>
        <begin position="258"/>
        <end position="277"/>
    </location>
</feature>
<feature type="transmembrane region" description="Helical" evidence="10">
    <location>
        <begin position="220"/>
        <end position="246"/>
    </location>
</feature>
<evidence type="ECO:0000256" key="9">
    <source>
        <dbReference type="SAM" id="MobiDB-lite"/>
    </source>
</evidence>
<feature type="transmembrane region" description="Helical" evidence="10">
    <location>
        <begin position="58"/>
        <end position="75"/>
    </location>
</feature>
<dbReference type="PANTHER" id="PTHR32507:SF0">
    <property type="entry name" value="NA(+)_H(+) ANTIPORTER 2-RELATED"/>
    <property type="match status" value="1"/>
</dbReference>
<evidence type="ECO:0000256" key="6">
    <source>
        <dbReference type="ARBA" id="ARBA00022989"/>
    </source>
</evidence>
<keyword evidence="8 10" id="KW-0472">Membrane</keyword>
<keyword evidence="2" id="KW-0813">Transport</keyword>
<feature type="transmembrane region" description="Helical" evidence="10">
    <location>
        <begin position="156"/>
        <end position="176"/>
    </location>
</feature>
<dbReference type="InterPro" id="IPR006153">
    <property type="entry name" value="Cation/H_exchanger_TM"/>
</dbReference>
<keyword evidence="6 10" id="KW-1133">Transmembrane helix</keyword>
<dbReference type="InterPro" id="IPR036291">
    <property type="entry name" value="NAD(P)-bd_dom_sf"/>
</dbReference>
<feature type="transmembrane region" description="Helical" evidence="10">
    <location>
        <begin position="335"/>
        <end position="359"/>
    </location>
</feature>
<accession>A0A517P0F2</accession>